<keyword evidence="3" id="KW-1185">Reference proteome</keyword>
<organism evidence="2 3">
    <name type="scientific">Meganyctiphanes norvegica</name>
    <name type="common">Northern krill</name>
    <name type="synonym">Thysanopoda norvegica</name>
    <dbReference type="NCBI Taxonomy" id="48144"/>
    <lineage>
        <taxon>Eukaryota</taxon>
        <taxon>Metazoa</taxon>
        <taxon>Ecdysozoa</taxon>
        <taxon>Arthropoda</taxon>
        <taxon>Crustacea</taxon>
        <taxon>Multicrustacea</taxon>
        <taxon>Malacostraca</taxon>
        <taxon>Eumalacostraca</taxon>
        <taxon>Eucarida</taxon>
        <taxon>Euphausiacea</taxon>
        <taxon>Euphausiidae</taxon>
        <taxon>Meganyctiphanes</taxon>
    </lineage>
</organism>
<dbReference type="Proteomes" id="UP001497623">
    <property type="component" value="Unassembled WGS sequence"/>
</dbReference>
<dbReference type="AlphaFoldDB" id="A0AAV2RP21"/>
<protein>
    <submittedName>
        <fullName evidence="2">Uncharacterized protein</fullName>
    </submittedName>
</protein>
<name>A0AAV2RP21_MEGNR</name>
<comment type="caution">
    <text evidence="2">The sequence shown here is derived from an EMBL/GenBank/DDBJ whole genome shotgun (WGS) entry which is preliminary data.</text>
</comment>
<gene>
    <name evidence="2" type="ORF">MNOR_LOCUS26550</name>
</gene>
<sequence length="139" mass="15410">KIVSHMHVSSLDTETDSFEEFFKILGISHGINQGSGKMPNGPREIKRGTKAAKYMSWLYSTLALVLLGLALVIMGCIILQLIKRQNKLLLSAIEFNKGSVTSSDTSPRQQRPTEQCNAIVKYRSHTNMHKGQSLPVTPV</sequence>
<proteinExistence type="predicted"/>
<keyword evidence="1" id="KW-0472">Membrane</keyword>
<keyword evidence="1" id="KW-0812">Transmembrane</keyword>
<evidence type="ECO:0000256" key="1">
    <source>
        <dbReference type="SAM" id="Phobius"/>
    </source>
</evidence>
<evidence type="ECO:0000313" key="2">
    <source>
        <dbReference type="EMBL" id="CAL4130443.1"/>
    </source>
</evidence>
<dbReference type="EMBL" id="CAXKWB010026669">
    <property type="protein sequence ID" value="CAL4130443.1"/>
    <property type="molecule type" value="Genomic_DNA"/>
</dbReference>
<feature type="transmembrane region" description="Helical" evidence="1">
    <location>
        <begin position="57"/>
        <end position="82"/>
    </location>
</feature>
<accession>A0AAV2RP21</accession>
<keyword evidence="1" id="KW-1133">Transmembrane helix</keyword>
<reference evidence="2 3" key="1">
    <citation type="submission" date="2024-05" db="EMBL/GenBank/DDBJ databases">
        <authorList>
            <person name="Wallberg A."/>
        </authorList>
    </citation>
    <scope>NUCLEOTIDE SEQUENCE [LARGE SCALE GENOMIC DNA]</scope>
</reference>
<evidence type="ECO:0000313" key="3">
    <source>
        <dbReference type="Proteomes" id="UP001497623"/>
    </source>
</evidence>
<feature type="non-terminal residue" evidence="2">
    <location>
        <position position="1"/>
    </location>
</feature>